<dbReference type="AlphaFoldDB" id="A0A1I7SK75"/>
<protein>
    <submittedName>
        <fullName evidence="2">Uncharacterized protein</fullName>
    </submittedName>
</protein>
<name>A0A1I7SK75_BURXY</name>
<reference evidence="2" key="1">
    <citation type="submission" date="2016-11" db="UniProtKB">
        <authorList>
            <consortium name="WormBaseParasite"/>
        </authorList>
    </citation>
    <scope>IDENTIFICATION</scope>
</reference>
<proteinExistence type="predicted"/>
<organism evidence="1 2">
    <name type="scientific">Bursaphelenchus xylophilus</name>
    <name type="common">Pinewood nematode worm</name>
    <name type="synonym">Aphelenchoides xylophilus</name>
    <dbReference type="NCBI Taxonomy" id="6326"/>
    <lineage>
        <taxon>Eukaryota</taxon>
        <taxon>Metazoa</taxon>
        <taxon>Ecdysozoa</taxon>
        <taxon>Nematoda</taxon>
        <taxon>Chromadorea</taxon>
        <taxon>Rhabditida</taxon>
        <taxon>Tylenchina</taxon>
        <taxon>Tylenchomorpha</taxon>
        <taxon>Aphelenchoidea</taxon>
        <taxon>Aphelenchoididae</taxon>
        <taxon>Bursaphelenchus</taxon>
    </lineage>
</organism>
<dbReference type="WBParaSite" id="BXY_1345500.1">
    <property type="protein sequence ID" value="BXY_1345500.1"/>
    <property type="gene ID" value="BXY_1345500"/>
</dbReference>
<sequence>MGFTPILPVLSEYWNPVNVSYGSLDPFPLRSLRPEVPFEDYYTKSEIKTEKASRLINKKESSGLLYLTELFSKLGEAMFSAYLKKSLKKTTKRGRKSKSNELTEE</sequence>
<evidence type="ECO:0000313" key="1">
    <source>
        <dbReference type="Proteomes" id="UP000095284"/>
    </source>
</evidence>
<accession>A0A1I7SK75</accession>
<evidence type="ECO:0000313" key="2">
    <source>
        <dbReference type="WBParaSite" id="BXY_1345500.1"/>
    </source>
</evidence>
<dbReference type="Proteomes" id="UP000095284">
    <property type="component" value="Unplaced"/>
</dbReference>